<evidence type="ECO:0000313" key="2">
    <source>
        <dbReference type="EMBL" id="GCE14627.1"/>
    </source>
</evidence>
<dbReference type="InterPro" id="IPR000182">
    <property type="entry name" value="GNAT_dom"/>
</dbReference>
<dbReference type="AlphaFoldDB" id="A0A402A651"/>
<dbReference type="PANTHER" id="PTHR43328:SF1">
    <property type="entry name" value="N-ACETYLTRANSFERASE DOMAIN-CONTAINING PROTEIN"/>
    <property type="match status" value="1"/>
</dbReference>
<dbReference type="Pfam" id="PF13302">
    <property type="entry name" value="Acetyltransf_3"/>
    <property type="match status" value="1"/>
</dbReference>
<keyword evidence="2" id="KW-0808">Transferase</keyword>
<evidence type="ECO:0000259" key="1">
    <source>
        <dbReference type="PROSITE" id="PS51186"/>
    </source>
</evidence>
<evidence type="ECO:0000313" key="3">
    <source>
        <dbReference type="Proteomes" id="UP000287352"/>
    </source>
</evidence>
<dbReference type="OrthoDB" id="275901at2"/>
<feature type="domain" description="N-acetyltransferase" evidence="1">
    <location>
        <begin position="12"/>
        <end position="166"/>
    </location>
</feature>
<accession>A0A402A651</accession>
<sequence>MSKNIPNSVPNILLRDVVADDLPIFYEQQLDPEANYMAAFTARDPADREAFMRHWQKILNDESNTIKTIIAEGQVAGSVSSYRDEEMEGPEVTYWLGRSYWGQGIATRALTALLDIVQVRPIFGRVAKDNLASRRVLEKCGFTICGEGRGYANARGAEIEEFILCCPAVKSAL</sequence>
<dbReference type="PANTHER" id="PTHR43328">
    <property type="entry name" value="ACETYLTRANSFERASE-RELATED"/>
    <property type="match status" value="1"/>
</dbReference>
<dbReference type="InterPro" id="IPR016181">
    <property type="entry name" value="Acyl_CoA_acyltransferase"/>
</dbReference>
<dbReference type="SUPFAM" id="SSF55729">
    <property type="entry name" value="Acyl-CoA N-acyltransferases (Nat)"/>
    <property type="match status" value="1"/>
</dbReference>
<dbReference type="GO" id="GO:0016747">
    <property type="term" value="F:acyltransferase activity, transferring groups other than amino-acyl groups"/>
    <property type="evidence" value="ECO:0007669"/>
    <property type="project" value="InterPro"/>
</dbReference>
<dbReference type="Gene3D" id="3.40.630.30">
    <property type="match status" value="1"/>
</dbReference>
<dbReference type="Proteomes" id="UP000287352">
    <property type="component" value="Unassembled WGS sequence"/>
</dbReference>
<protein>
    <submittedName>
        <fullName evidence="2">N-acetyltransferase</fullName>
    </submittedName>
</protein>
<name>A0A402A651_9CHLR</name>
<organism evidence="2 3">
    <name type="scientific">Tengunoibacter tsumagoiensis</name>
    <dbReference type="NCBI Taxonomy" id="2014871"/>
    <lineage>
        <taxon>Bacteria</taxon>
        <taxon>Bacillati</taxon>
        <taxon>Chloroflexota</taxon>
        <taxon>Ktedonobacteria</taxon>
        <taxon>Ktedonobacterales</taxon>
        <taxon>Dictyobacteraceae</taxon>
        <taxon>Tengunoibacter</taxon>
    </lineage>
</organism>
<dbReference type="PROSITE" id="PS51186">
    <property type="entry name" value="GNAT"/>
    <property type="match status" value="1"/>
</dbReference>
<keyword evidence="3" id="KW-1185">Reference proteome</keyword>
<dbReference type="EMBL" id="BIFR01000002">
    <property type="protein sequence ID" value="GCE14627.1"/>
    <property type="molecule type" value="Genomic_DNA"/>
</dbReference>
<comment type="caution">
    <text evidence="2">The sequence shown here is derived from an EMBL/GenBank/DDBJ whole genome shotgun (WGS) entry which is preliminary data.</text>
</comment>
<gene>
    <name evidence="2" type="ORF">KTT_44860</name>
</gene>
<reference evidence="3" key="1">
    <citation type="submission" date="2018-12" db="EMBL/GenBank/DDBJ databases">
        <title>Tengunoibacter tsumagoiensis gen. nov., sp. nov., Dictyobacter kobayashii sp. nov., D. alpinus sp. nov., and D. joshuensis sp. nov. and description of Dictyobacteraceae fam. nov. within the order Ktedonobacterales isolated from Tengu-no-mugimeshi.</title>
        <authorList>
            <person name="Wang C.M."/>
            <person name="Zheng Y."/>
            <person name="Sakai Y."/>
            <person name="Toyoda A."/>
            <person name="Minakuchi Y."/>
            <person name="Abe K."/>
            <person name="Yokota A."/>
            <person name="Yabe S."/>
        </authorList>
    </citation>
    <scope>NUCLEOTIDE SEQUENCE [LARGE SCALE GENOMIC DNA]</scope>
    <source>
        <strain evidence="3">Uno3</strain>
    </source>
</reference>
<dbReference type="RefSeq" id="WP_126582180.1">
    <property type="nucleotide sequence ID" value="NZ_BIFR01000002.1"/>
</dbReference>
<proteinExistence type="predicted"/>